<accession>A0A160TIM2</accession>
<organism evidence="2">
    <name type="scientific">hydrothermal vent metagenome</name>
    <dbReference type="NCBI Taxonomy" id="652676"/>
    <lineage>
        <taxon>unclassified sequences</taxon>
        <taxon>metagenomes</taxon>
        <taxon>ecological metagenomes</taxon>
    </lineage>
</organism>
<evidence type="ECO:0008006" key="3">
    <source>
        <dbReference type="Google" id="ProtNLM"/>
    </source>
</evidence>
<reference evidence="2" key="1">
    <citation type="submission" date="2015-10" db="EMBL/GenBank/DDBJ databases">
        <authorList>
            <person name="Gilbert D.G."/>
        </authorList>
    </citation>
    <scope>NUCLEOTIDE SEQUENCE</scope>
</reference>
<proteinExistence type="predicted"/>
<evidence type="ECO:0000313" key="2">
    <source>
        <dbReference type="EMBL" id="CUS43334.1"/>
    </source>
</evidence>
<sequence>MRPTGGLAALLMLAACGSEPERQEAPAGPPPKPSFDQTIPGVQATIAGLGAPWAKPTRNDMVPDTATGGTIISTSDDRGEAKLYRLPDGWIRQVGLASGAGKTCGDPADVERAIPLLLTGLATKVTLTPAQAQRLKVSVTDGPPVTVELRGVRVTAQGGCVQQLTVTAIERPPSPPTRL</sequence>
<protein>
    <recommendedName>
        <fullName evidence="3">Lipoprotein</fullName>
    </recommendedName>
</protein>
<evidence type="ECO:0000256" key="1">
    <source>
        <dbReference type="SAM" id="MobiDB-lite"/>
    </source>
</evidence>
<dbReference type="EMBL" id="CZQE01000036">
    <property type="protein sequence ID" value="CUS43334.1"/>
    <property type="molecule type" value="Genomic_DNA"/>
</dbReference>
<dbReference type="PROSITE" id="PS51257">
    <property type="entry name" value="PROKAR_LIPOPROTEIN"/>
    <property type="match status" value="1"/>
</dbReference>
<feature type="region of interest" description="Disordered" evidence="1">
    <location>
        <begin position="18"/>
        <end position="37"/>
    </location>
</feature>
<dbReference type="AlphaFoldDB" id="A0A160TIM2"/>
<gene>
    <name evidence="2" type="ORF">MGWOODY_Smn494</name>
</gene>
<name>A0A160TIM2_9ZZZZ</name>